<keyword evidence="2" id="KW-0238">DNA-binding</keyword>
<evidence type="ECO:0000313" key="6">
    <source>
        <dbReference type="Proteomes" id="UP001603978"/>
    </source>
</evidence>
<dbReference type="PROSITE" id="PS01124">
    <property type="entry name" value="HTH_ARAC_FAMILY_2"/>
    <property type="match status" value="1"/>
</dbReference>
<dbReference type="Proteomes" id="UP001603978">
    <property type="component" value="Unassembled WGS sequence"/>
</dbReference>
<proteinExistence type="predicted"/>
<evidence type="ECO:0000256" key="1">
    <source>
        <dbReference type="ARBA" id="ARBA00023015"/>
    </source>
</evidence>
<dbReference type="EMBL" id="JBICRM010000018">
    <property type="protein sequence ID" value="MFG1707041.1"/>
    <property type="molecule type" value="Genomic_DNA"/>
</dbReference>
<dbReference type="Pfam" id="PF12852">
    <property type="entry name" value="Cupin_6"/>
    <property type="match status" value="1"/>
</dbReference>
<gene>
    <name evidence="5" type="ORF">ACFLIM_27990</name>
</gene>
<dbReference type="Gene3D" id="1.10.10.60">
    <property type="entry name" value="Homeodomain-like"/>
    <property type="match status" value="2"/>
</dbReference>
<feature type="domain" description="HTH araC/xylS-type" evidence="4">
    <location>
        <begin position="211"/>
        <end position="309"/>
    </location>
</feature>
<protein>
    <submittedName>
        <fullName evidence="5">AraC family transcriptional regulator</fullName>
    </submittedName>
</protein>
<organism evidence="5 6">
    <name type="scientific">Nonomuraea marmarensis</name>
    <dbReference type="NCBI Taxonomy" id="3351344"/>
    <lineage>
        <taxon>Bacteria</taxon>
        <taxon>Bacillati</taxon>
        <taxon>Actinomycetota</taxon>
        <taxon>Actinomycetes</taxon>
        <taxon>Streptosporangiales</taxon>
        <taxon>Streptosporangiaceae</taxon>
        <taxon>Nonomuraea</taxon>
    </lineage>
</organism>
<name>A0ABW7AI51_9ACTN</name>
<dbReference type="PROSITE" id="PS00041">
    <property type="entry name" value="HTH_ARAC_FAMILY_1"/>
    <property type="match status" value="1"/>
</dbReference>
<evidence type="ECO:0000256" key="2">
    <source>
        <dbReference type="ARBA" id="ARBA00023125"/>
    </source>
</evidence>
<dbReference type="SUPFAM" id="SSF46689">
    <property type="entry name" value="Homeodomain-like"/>
    <property type="match status" value="2"/>
</dbReference>
<reference evidence="5 6" key="1">
    <citation type="submission" date="2024-10" db="EMBL/GenBank/DDBJ databases">
        <authorList>
            <person name="Topkara A.R."/>
            <person name="Saygin H."/>
        </authorList>
    </citation>
    <scope>NUCLEOTIDE SEQUENCE [LARGE SCALE GENOMIC DNA]</scope>
    <source>
        <strain evidence="5 6">M3C6</strain>
    </source>
</reference>
<dbReference type="RefSeq" id="WP_393170421.1">
    <property type="nucleotide sequence ID" value="NZ_JBICRM010000018.1"/>
</dbReference>
<dbReference type="InterPro" id="IPR018062">
    <property type="entry name" value="HTH_AraC-typ_CS"/>
</dbReference>
<keyword evidence="3" id="KW-0804">Transcription</keyword>
<evidence type="ECO:0000313" key="5">
    <source>
        <dbReference type="EMBL" id="MFG1707041.1"/>
    </source>
</evidence>
<evidence type="ECO:0000256" key="3">
    <source>
        <dbReference type="ARBA" id="ARBA00023163"/>
    </source>
</evidence>
<accession>A0ABW7AI51</accession>
<keyword evidence="6" id="KW-1185">Reference proteome</keyword>
<dbReference type="InterPro" id="IPR009057">
    <property type="entry name" value="Homeodomain-like_sf"/>
</dbReference>
<comment type="caution">
    <text evidence="5">The sequence shown here is derived from an EMBL/GenBank/DDBJ whole genome shotgun (WGS) entry which is preliminary data.</text>
</comment>
<dbReference type="InterPro" id="IPR050204">
    <property type="entry name" value="AraC_XylS_family_regulators"/>
</dbReference>
<dbReference type="Pfam" id="PF12833">
    <property type="entry name" value="HTH_18"/>
    <property type="match status" value="1"/>
</dbReference>
<sequence length="317" mass="33625">MDTLTDLLDGVRARAALLHRSIMTSPWSLRFAGGAPLTLLTMLEGQGWIIPTDGEAVAVGPGDIVIARGLASYTVADDPATSPQHVITIAHYCAATARAIEDGGPAQDSRTCGVTESGSAILLSGAYQGSAGISDRLLDALPDILVITDDEGCSPLLRLVAAEIARDRPGQQAVLDRLLDLMLVATLRAWFDRPERHAPVWYRVKDDSVVGTALRLMHGNPAHPWTVESLAVKVGVSRAALARRFTAEVGEPPITYLANWRIALAADLLRNTDATVGSVASKVGYSGTFALSVAFKRRLGTTPSQYRASSPPGQHSS</sequence>
<dbReference type="InterPro" id="IPR032783">
    <property type="entry name" value="AraC_lig"/>
</dbReference>
<dbReference type="SMART" id="SM00342">
    <property type="entry name" value="HTH_ARAC"/>
    <property type="match status" value="1"/>
</dbReference>
<dbReference type="PANTHER" id="PTHR46796">
    <property type="entry name" value="HTH-TYPE TRANSCRIPTIONAL ACTIVATOR RHAS-RELATED"/>
    <property type="match status" value="1"/>
</dbReference>
<evidence type="ECO:0000259" key="4">
    <source>
        <dbReference type="PROSITE" id="PS01124"/>
    </source>
</evidence>
<keyword evidence="1" id="KW-0805">Transcription regulation</keyword>
<dbReference type="InterPro" id="IPR018060">
    <property type="entry name" value="HTH_AraC"/>
</dbReference>
<dbReference type="PANTHER" id="PTHR46796:SF13">
    <property type="entry name" value="HTH-TYPE TRANSCRIPTIONAL ACTIVATOR RHAS"/>
    <property type="match status" value="1"/>
</dbReference>